<keyword evidence="1" id="KW-0472">Membrane</keyword>
<accession>A0ABY7EHY8</accession>
<evidence type="ECO:0008006" key="4">
    <source>
        <dbReference type="Google" id="ProtNLM"/>
    </source>
</evidence>
<keyword evidence="1" id="KW-1133">Transmembrane helix</keyword>
<reference evidence="2" key="1">
    <citation type="submission" date="2022-11" db="EMBL/GenBank/DDBJ databases">
        <title>Centuries of genome instability and evolution in soft-shell clam transmissible cancer (bioRxiv).</title>
        <authorList>
            <person name="Hart S.F.M."/>
            <person name="Yonemitsu M.A."/>
            <person name="Giersch R.M."/>
            <person name="Beal B.F."/>
            <person name="Arriagada G."/>
            <person name="Davis B.W."/>
            <person name="Ostrander E.A."/>
            <person name="Goff S.P."/>
            <person name="Metzger M.J."/>
        </authorList>
    </citation>
    <scope>NUCLEOTIDE SEQUENCE</scope>
    <source>
        <strain evidence="2">MELC-2E11</strain>
        <tissue evidence="2">Siphon/mantle</tissue>
    </source>
</reference>
<sequence>MSLIPCFTLAAYPHLISLLAVIFLINYCALRDVVIKSECMIRFIIVTDKHSKSGAASETRYQTEATPLKPGAASKRSYARELFNRCTALRDRFSVAPRRPPDSILFD</sequence>
<gene>
    <name evidence="2" type="ORF">MAR_017972</name>
</gene>
<evidence type="ECO:0000313" key="2">
    <source>
        <dbReference type="EMBL" id="WAR08014.1"/>
    </source>
</evidence>
<dbReference type="EMBL" id="CP111017">
    <property type="protein sequence ID" value="WAR08014.1"/>
    <property type="molecule type" value="Genomic_DNA"/>
</dbReference>
<name>A0ABY7EHY8_MYAAR</name>
<keyword evidence="1" id="KW-0812">Transmembrane</keyword>
<organism evidence="2 3">
    <name type="scientific">Mya arenaria</name>
    <name type="common">Soft-shell clam</name>
    <dbReference type="NCBI Taxonomy" id="6604"/>
    <lineage>
        <taxon>Eukaryota</taxon>
        <taxon>Metazoa</taxon>
        <taxon>Spiralia</taxon>
        <taxon>Lophotrochozoa</taxon>
        <taxon>Mollusca</taxon>
        <taxon>Bivalvia</taxon>
        <taxon>Autobranchia</taxon>
        <taxon>Heteroconchia</taxon>
        <taxon>Euheterodonta</taxon>
        <taxon>Imparidentia</taxon>
        <taxon>Neoheterodontei</taxon>
        <taxon>Myida</taxon>
        <taxon>Myoidea</taxon>
        <taxon>Myidae</taxon>
        <taxon>Mya</taxon>
    </lineage>
</organism>
<dbReference type="Proteomes" id="UP001164746">
    <property type="component" value="Chromosome 6"/>
</dbReference>
<protein>
    <recommendedName>
        <fullName evidence="4">Secreted protein</fullName>
    </recommendedName>
</protein>
<evidence type="ECO:0000256" key="1">
    <source>
        <dbReference type="SAM" id="Phobius"/>
    </source>
</evidence>
<evidence type="ECO:0000313" key="3">
    <source>
        <dbReference type="Proteomes" id="UP001164746"/>
    </source>
</evidence>
<keyword evidence="3" id="KW-1185">Reference proteome</keyword>
<proteinExistence type="predicted"/>
<feature type="transmembrane region" description="Helical" evidence="1">
    <location>
        <begin position="12"/>
        <end position="30"/>
    </location>
</feature>